<dbReference type="Proteomes" id="UP000077202">
    <property type="component" value="Unassembled WGS sequence"/>
</dbReference>
<evidence type="ECO:0000313" key="3">
    <source>
        <dbReference type="Proteomes" id="UP000077202"/>
    </source>
</evidence>
<dbReference type="AlphaFoldDB" id="A0A176VF49"/>
<accession>A0A176VF49</accession>
<organism evidence="2 3">
    <name type="scientific">Marchantia polymorpha subsp. ruderalis</name>
    <dbReference type="NCBI Taxonomy" id="1480154"/>
    <lineage>
        <taxon>Eukaryota</taxon>
        <taxon>Viridiplantae</taxon>
        <taxon>Streptophyta</taxon>
        <taxon>Embryophyta</taxon>
        <taxon>Marchantiophyta</taxon>
        <taxon>Marchantiopsida</taxon>
        <taxon>Marchantiidae</taxon>
        <taxon>Marchantiales</taxon>
        <taxon>Marchantiaceae</taxon>
        <taxon>Marchantia</taxon>
    </lineage>
</organism>
<evidence type="ECO:0000256" key="1">
    <source>
        <dbReference type="SAM" id="MobiDB-lite"/>
    </source>
</evidence>
<reference evidence="2" key="1">
    <citation type="submission" date="2016-03" db="EMBL/GenBank/DDBJ databases">
        <title>Mechanisms controlling the formation of the plant cell surface in tip-growing cells are functionally conserved among land plants.</title>
        <authorList>
            <person name="Honkanen S."/>
            <person name="Jones V.A."/>
            <person name="Morieri G."/>
            <person name="Champion C."/>
            <person name="Hetherington A.J."/>
            <person name="Kelly S."/>
            <person name="Saint-Marcoux D."/>
            <person name="Proust H."/>
            <person name="Prescott H."/>
            <person name="Dolan L."/>
        </authorList>
    </citation>
    <scope>NUCLEOTIDE SEQUENCE [LARGE SCALE GENOMIC DNA]</scope>
    <source>
        <tissue evidence="2">Whole gametophyte</tissue>
    </source>
</reference>
<feature type="region of interest" description="Disordered" evidence="1">
    <location>
        <begin position="112"/>
        <end position="307"/>
    </location>
</feature>
<sequence>MLFRWKDAPSAEELAFGGVPLAEEERTKEMAEVRTSTASAFVASTFGTSAFAGVRRNFQELDGQVNSPADGSVESAANQNAHISKRVVGSEAQFPLMGMELGVPGDGPAVAAGEEPTSARVLTASGGVAVKSRANHEPPSRPKQKACKLVLPASSADTGLAAETRNSSSSEEDVSAGVLGRSADLPAPKARTPSEEARRPLGQGRRHAAPANMPATDECLASEQVPFNDSTLGQEPLAQEQSPPGARSPTPLEMLAGRGAAVAAEKVAQPSSRESPRNSAATKILGTEDDTGSKEEEVESMQGTPTGVLCEQVVPPLRYLDRKATRYADPCHRGSYDELVRNRNRIKMATKPELIALDQKYRQLEE</sequence>
<gene>
    <name evidence="2" type="ORF">AXG93_4538s1000</name>
</gene>
<name>A0A176VF49_MARPO</name>
<keyword evidence="3" id="KW-1185">Reference proteome</keyword>
<comment type="caution">
    <text evidence="2">The sequence shown here is derived from an EMBL/GenBank/DDBJ whole genome shotgun (WGS) entry which is preliminary data.</text>
</comment>
<feature type="compositionally biased region" description="Polar residues" evidence="1">
    <location>
        <begin position="269"/>
        <end position="281"/>
    </location>
</feature>
<protein>
    <submittedName>
        <fullName evidence="2">Uncharacterized protein</fullName>
    </submittedName>
</protein>
<evidence type="ECO:0000313" key="2">
    <source>
        <dbReference type="EMBL" id="OAE19002.1"/>
    </source>
</evidence>
<dbReference type="EMBL" id="LVLJ01003955">
    <property type="protein sequence ID" value="OAE19002.1"/>
    <property type="molecule type" value="Genomic_DNA"/>
</dbReference>
<proteinExistence type="predicted"/>